<organism evidence="1 2">
    <name type="scientific">Ixodes persulcatus</name>
    <name type="common">Taiga tick</name>
    <dbReference type="NCBI Taxonomy" id="34615"/>
    <lineage>
        <taxon>Eukaryota</taxon>
        <taxon>Metazoa</taxon>
        <taxon>Ecdysozoa</taxon>
        <taxon>Arthropoda</taxon>
        <taxon>Chelicerata</taxon>
        <taxon>Arachnida</taxon>
        <taxon>Acari</taxon>
        <taxon>Parasitiformes</taxon>
        <taxon>Ixodida</taxon>
        <taxon>Ixodoidea</taxon>
        <taxon>Ixodidae</taxon>
        <taxon>Ixodinae</taxon>
        <taxon>Ixodes</taxon>
    </lineage>
</organism>
<keyword evidence="2" id="KW-1185">Reference proteome</keyword>
<protein>
    <submittedName>
        <fullName evidence="1">Uncharacterized protein</fullName>
    </submittedName>
</protein>
<evidence type="ECO:0000313" key="2">
    <source>
        <dbReference type="Proteomes" id="UP000805193"/>
    </source>
</evidence>
<evidence type="ECO:0000313" key="1">
    <source>
        <dbReference type="EMBL" id="KAG0425029.1"/>
    </source>
</evidence>
<comment type="caution">
    <text evidence="1">The sequence shown here is derived from an EMBL/GenBank/DDBJ whole genome shotgun (WGS) entry which is preliminary data.</text>
</comment>
<dbReference type="Proteomes" id="UP000805193">
    <property type="component" value="Unassembled WGS sequence"/>
</dbReference>
<proteinExistence type="predicted"/>
<gene>
    <name evidence="1" type="ORF">HPB47_027773</name>
</gene>
<reference evidence="1 2" key="1">
    <citation type="journal article" date="2020" name="Cell">
        <title>Large-Scale Comparative Analyses of Tick Genomes Elucidate Their Genetic Diversity and Vector Capacities.</title>
        <authorList>
            <consortium name="Tick Genome and Microbiome Consortium (TIGMIC)"/>
            <person name="Jia N."/>
            <person name="Wang J."/>
            <person name="Shi W."/>
            <person name="Du L."/>
            <person name="Sun Y."/>
            <person name="Zhan W."/>
            <person name="Jiang J.F."/>
            <person name="Wang Q."/>
            <person name="Zhang B."/>
            <person name="Ji P."/>
            <person name="Bell-Sakyi L."/>
            <person name="Cui X.M."/>
            <person name="Yuan T.T."/>
            <person name="Jiang B.G."/>
            <person name="Yang W.F."/>
            <person name="Lam T.T."/>
            <person name="Chang Q.C."/>
            <person name="Ding S.J."/>
            <person name="Wang X.J."/>
            <person name="Zhu J.G."/>
            <person name="Ruan X.D."/>
            <person name="Zhao L."/>
            <person name="Wei J.T."/>
            <person name="Ye R.Z."/>
            <person name="Que T.C."/>
            <person name="Du C.H."/>
            <person name="Zhou Y.H."/>
            <person name="Cheng J.X."/>
            <person name="Dai P.F."/>
            <person name="Guo W.B."/>
            <person name="Han X.H."/>
            <person name="Huang E.J."/>
            <person name="Li L.F."/>
            <person name="Wei W."/>
            <person name="Gao Y.C."/>
            <person name="Liu J.Z."/>
            <person name="Shao H.Z."/>
            <person name="Wang X."/>
            <person name="Wang C.C."/>
            <person name="Yang T.C."/>
            <person name="Huo Q.B."/>
            <person name="Li W."/>
            <person name="Chen H.Y."/>
            <person name="Chen S.E."/>
            <person name="Zhou L.G."/>
            <person name="Ni X.B."/>
            <person name="Tian J.H."/>
            <person name="Sheng Y."/>
            <person name="Liu T."/>
            <person name="Pan Y.S."/>
            <person name="Xia L.Y."/>
            <person name="Li J."/>
            <person name="Zhao F."/>
            <person name="Cao W.C."/>
        </authorList>
    </citation>
    <scope>NUCLEOTIDE SEQUENCE [LARGE SCALE GENOMIC DNA]</scope>
    <source>
        <strain evidence="1">Iper-2018</strain>
    </source>
</reference>
<accession>A0AC60PWP9</accession>
<name>A0AC60PWP9_IXOPE</name>
<sequence>MYPFKAQLLHERMPGDYSRRVQFCEDELVKIQANPSHLQFLLFTNVSVIPLDDCVNKQSYRFWTGTNPCWSTEHAVQSRKVVLWMGPFPLFNPPESLAKPLKFPGRWMGRGSPNIAWPPRSQHLTTCELVLVWEHAKAQVHARRSRTVLELKEHTYDAFETISDEMREAVFQDYDKRLERSHAVEMPSYGSYCCVAWCGNNGRTCKKPGTKFFRFHGTAAISRASTPSFRKSAVRTKDVIKRLQAKVSRYRKAITRLRKQEQKAPQTATEALDMICPHVTEEVFQLGSSHVKLRSKGRRKRFPLWLKDDLRYYVIHHRNPDTPEDVENLADRLGLMNNTMNSGIGEGVCRALAEEGAQVIVASTGLERATEVAQSLPGNQGHQAFFVDVSNADSVAALFENIRKSSPIPLSIVVNSAGIFKKGDLVDFKPEDFDAVINVNVR</sequence>
<dbReference type="EMBL" id="JABSTQ010009900">
    <property type="protein sequence ID" value="KAG0425029.1"/>
    <property type="molecule type" value="Genomic_DNA"/>
</dbReference>
<feature type="non-terminal residue" evidence="1">
    <location>
        <position position="442"/>
    </location>
</feature>